<evidence type="ECO:0000256" key="3">
    <source>
        <dbReference type="SAM" id="Phobius"/>
    </source>
</evidence>
<dbReference type="OrthoDB" id="2363659at2759"/>
<evidence type="ECO:0000313" key="6">
    <source>
        <dbReference type="Proteomes" id="UP000093000"/>
    </source>
</evidence>
<accession>A0A1C7N105</accession>
<dbReference type="SUPFAM" id="SSF117281">
    <property type="entry name" value="Kelch motif"/>
    <property type="match status" value="1"/>
</dbReference>
<dbReference type="PANTHER" id="PTHR46093:SF18">
    <property type="entry name" value="FIBRONECTIN TYPE-III DOMAIN-CONTAINING PROTEIN"/>
    <property type="match status" value="1"/>
</dbReference>
<dbReference type="EMBL" id="LUGH01000793">
    <property type="protein sequence ID" value="OBZ82763.1"/>
    <property type="molecule type" value="Genomic_DNA"/>
</dbReference>
<feature type="chain" id="PRO_5008889409" evidence="4">
    <location>
        <begin position="19"/>
        <end position="506"/>
    </location>
</feature>
<keyword evidence="2" id="KW-0677">Repeat</keyword>
<keyword evidence="3" id="KW-1133">Transmembrane helix</keyword>
<dbReference type="AlphaFoldDB" id="A0A1C7N105"/>
<evidence type="ECO:0000256" key="1">
    <source>
        <dbReference type="ARBA" id="ARBA00022441"/>
    </source>
</evidence>
<name>A0A1C7N105_9FUNG</name>
<dbReference type="InParanoid" id="A0A1C7N105"/>
<evidence type="ECO:0000256" key="4">
    <source>
        <dbReference type="SAM" id="SignalP"/>
    </source>
</evidence>
<keyword evidence="6" id="KW-1185">Reference proteome</keyword>
<dbReference type="Gene3D" id="2.120.10.80">
    <property type="entry name" value="Kelch-type beta propeller"/>
    <property type="match status" value="2"/>
</dbReference>
<comment type="caution">
    <text evidence="5">The sequence shown here is derived from an EMBL/GenBank/DDBJ whole genome shotgun (WGS) entry which is preliminary data.</text>
</comment>
<dbReference type="PANTHER" id="PTHR46093">
    <property type="entry name" value="ACYL-COA-BINDING DOMAIN-CONTAINING PROTEIN 5"/>
    <property type="match status" value="1"/>
</dbReference>
<protein>
    <submittedName>
        <fullName evidence="5">Acyl-CoA-binding domain-containing protein 5</fullName>
    </submittedName>
</protein>
<keyword evidence="4" id="KW-0732">Signal</keyword>
<sequence length="506" mass="56781">MKWHSWFLLLFLTNSISAQQASDHRAYFSAVIQSNHIYVIGGSNVTLRVPILNFDNGIDINRPEWLERTGPSNSSVLTPFEKGVAFQGYNDQVFVQGGEGASNTMQQLMRYNPSTDEWLTVSQQADFYRPKPSQRMTVSMNKSSHMAYFYGGQPSNPDALYSADFTLFDTNTNTWLTLNPKYPNATRPGRAGHTSNLINNQLFIMGGITTPPNTTEKVEADFSSVLVYDLQTQTAAAIATLGEIPDPRQSFSTALGLDGRSIVMYGGHTLENKSNSVSNDVYVLDTCTLTWTKKSVKGNPPGPLYGHGAININHYMVLLMGMVDADHYNERLFLLDLENWQWVDRLDKSELSDAIAPGSCQFALPSFDTAHFYPYNYDNSILDNPLRAADDSSKKKSTGFGVGFGIFGLLLVVGGAWFYYRRVRKQSRSTNPRWTMSAPDGSFHPSTEYPMFVYQKESQTRASESYNNTPAPQGVQTYTATDHDQWEQQPSDHQAIWQGIRKLNDR</sequence>
<evidence type="ECO:0000256" key="2">
    <source>
        <dbReference type="ARBA" id="ARBA00022737"/>
    </source>
</evidence>
<proteinExistence type="predicted"/>
<feature type="signal peptide" evidence="4">
    <location>
        <begin position="1"/>
        <end position="18"/>
    </location>
</feature>
<evidence type="ECO:0000313" key="5">
    <source>
        <dbReference type="EMBL" id="OBZ82763.1"/>
    </source>
</evidence>
<dbReference type="InterPro" id="IPR015915">
    <property type="entry name" value="Kelch-typ_b-propeller"/>
</dbReference>
<keyword evidence="1" id="KW-0880">Kelch repeat</keyword>
<keyword evidence="3" id="KW-0472">Membrane</keyword>
<reference evidence="5 6" key="1">
    <citation type="submission" date="2016-03" db="EMBL/GenBank/DDBJ databases">
        <title>Choanephora cucurbitarum.</title>
        <authorList>
            <person name="Min B."/>
            <person name="Park H."/>
            <person name="Park J.-H."/>
            <person name="Shin H.-D."/>
            <person name="Choi I.-G."/>
        </authorList>
    </citation>
    <scope>NUCLEOTIDE SEQUENCE [LARGE SCALE GENOMIC DNA]</scope>
    <source>
        <strain evidence="5 6">KUS-F28377</strain>
    </source>
</reference>
<feature type="transmembrane region" description="Helical" evidence="3">
    <location>
        <begin position="400"/>
        <end position="420"/>
    </location>
</feature>
<dbReference type="STRING" id="101091.A0A1C7N105"/>
<dbReference type="Proteomes" id="UP000093000">
    <property type="component" value="Unassembled WGS sequence"/>
</dbReference>
<organism evidence="5 6">
    <name type="scientific">Choanephora cucurbitarum</name>
    <dbReference type="NCBI Taxonomy" id="101091"/>
    <lineage>
        <taxon>Eukaryota</taxon>
        <taxon>Fungi</taxon>
        <taxon>Fungi incertae sedis</taxon>
        <taxon>Mucoromycota</taxon>
        <taxon>Mucoromycotina</taxon>
        <taxon>Mucoromycetes</taxon>
        <taxon>Mucorales</taxon>
        <taxon>Mucorineae</taxon>
        <taxon>Choanephoraceae</taxon>
        <taxon>Choanephoroideae</taxon>
        <taxon>Choanephora</taxon>
    </lineage>
</organism>
<gene>
    <name evidence="5" type="primary">ACBP5</name>
    <name evidence="5" type="ORF">A0J61_09185</name>
</gene>
<keyword evidence="3" id="KW-0812">Transmembrane</keyword>
<dbReference type="Pfam" id="PF24681">
    <property type="entry name" value="Kelch_KLHDC2_KLHL20_DRC7"/>
    <property type="match status" value="1"/>
</dbReference>